<feature type="compositionally biased region" description="Low complexity" evidence="1">
    <location>
        <begin position="137"/>
        <end position="178"/>
    </location>
</feature>
<protein>
    <submittedName>
        <fullName evidence="2">Uncharacterized protein</fullName>
    </submittedName>
</protein>
<feature type="compositionally biased region" description="Polar residues" evidence="1">
    <location>
        <begin position="327"/>
        <end position="338"/>
    </location>
</feature>
<sequence length="544" mass="57160">MTAAAANKWLQFSKQASEEYTPHPALASDTVGDGNLHRSGINFRPAFTAAYNAEAYNNMMSKRPTLRGGGGLNPVAASPIRPVTAPAPAPAPKQAPKQAPAMMTKQQLAAHKARIVLDDAPKPKTVFIGSKRKDDPASGTTAAKPTTTPSSPSSSITATTSTPKASSAQPASSAPRTPVRTFVKGKLVDGPAAVTAAPAQLKQPAATDVPPSEFKIYGAAERERAQAVQERQSDPGGDAKESARAAVPSSKHIQDARVVRQMPSLVQKTSVKSTPSVSSKTALTMTDDGFLQIANARPSARRKLAAASPSPVGAPASSGTHGRAASETPSVSEMTQQLQDLGLTETSTKPDPKTDLAAAAATPGSVSGSWTIIDESLPATSVALSSTPTSETSPESRLSALSVPAAVVTTSESLIDLSSEWDSPKLAPKAPPTRVFESPAVRTDVQKEINSFWSKNKRAPVSTASAPNLFRPSATPSPMPFATTPMNTAQQQLLLQRYHEREAQLKREMQLQLEKEWNEMCRLLHPGTSATKSGSALFGLDQMQ</sequence>
<feature type="compositionally biased region" description="Low complexity" evidence="1">
    <location>
        <begin position="305"/>
        <end position="319"/>
    </location>
</feature>
<dbReference type="AlphaFoldDB" id="A0AAD5TMW2"/>
<accession>A0AAD5TMW2</accession>
<gene>
    <name evidence="2" type="ORF">HDU87_003146</name>
</gene>
<feature type="compositionally biased region" description="Basic and acidic residues" evidence="1">
    <location>
        <begin position="222"/>
        <end position="243"/>
    </location>
</feature>
<feature type="region of interest" description="Disordered" evidence="1">
    <location>
        <begin position="125"/>
        <end position="178"/>
    </location>
</feature>
<feature type="region of interest" description="Disordered" evidence="1">
    <location>
        <begin position="222"/>
        <end position="254"/>
    </location>
</feature>
<feature type="region of interest" description="Disordered" evidence="1">
    <location>
        <begin position="301"/>
        <end position="338"/>
    </location>
</feature>
<evidence type="ECO:0000256" key="1">
    <source>
        <dbReference type="SAM" id="MobiDB-lite"/>
    </source>
</evidence>
<comment type="caution">
    <text evidence="2">The sequence shown here is derived from an EMBL/GenBank/DDBJ whole genome shotgun (WGS) entry which is preliminary data.</text>
</comment>
<feature type="region of interest" description="Disordered" evidence="1">
    <location>
        <begin position="79"/>
        <end position="110"/>
    </location>
</feature>
<reference evidence="2" key="1">
    <citation type="submission" date="2020-05" db="EMBL/GenBank/DDBJ databases">
        <title>Phylogenomic resolution of chytrid fungi.</title>
        <authorList>
            <person name="Stajich J.E."/>
            <person name="Amses K."/>
            <person name="Simmons R."/>
            <person name="Seto K."/>
            <person name="Myers J."/>
            <person name="Bonds A."/>
            <person name="Quandt C.A."/>
            <person name="Barry K."/>
            <person name="Liu P."/>
            <person name="Grigoriev I."/>
            <person name="Longcore J.E."/>
            <person name="James T.Y."/>
        </authorList>
    </citation>
    <scope>NUCLEOTIDE SEQUENCE</scope>
    <source>
        <strain evidence="2">JEL0379</strain>
    </source>
</reference>
<keyword evidence="3" id="KW-1185">Reference proteome</keyword>
<evidence type="ECO:0000313" key="2">
    <source>
        <dbReference type="EMBL" id="KAJ3179187.1"/>
    </source>
</evidence>
<name>A0AAD5TMW2_9FUNG</name>
<proteinExistence type="predicted"/>
<evidence type="ECO:0000313" key="3">
    <source>
        <dbReference type="Proteomes" id="UP001212152"/>
    </source>
</evidence>
<organism evidence="2 3">
    <name type="scientific">Geranomyces variabilis</name>
    <dbReference type="NCBI Taxonomy" id="109894"/>
    <lineage>
        <taxon>Eukaryota</taxon>
        <taxon>Fungi</taxon>
        <taxon>Fungi incertae sedis</taxon>
        <taxon>Chytridiomycota</taxon>
        <taxon>Chytridiomycota incertae sedis</taxon>
        <taxon>Chytridiomycetes</taxon>
        <taxon>Spizellomycetales</taxon>
        <taxon>Powellomycetaceae</taxon>
        <taxon>Geranomyces</taxon>
    </lineage>
</organism>
<dbReference type="EMBL" id="JADGJQ010000022">
    <property type="protein sequence ID" value="KAJ3179187.1"/>
    <property type="molecule type" value="Genomic_DNA"/>
</dbReference>
<dbReference type="Proteomes" id="UP001212152">
    <property type="component" value="Unassembled WGS sequence"/>
</dbReference>